<comment type="similarity">
    <text evidence="6 7">Belongs to the adenylate kinase family.</text>
</comment>
<evidence type="ECO:0000313" key="12">
    <source>
        <dbReference type="Proteomes" id="UP000182589"/>
    </source>
</evidence>
<dbReference type="Pfam" id="PF00406">
    <property type="entry name" value="ADK"/>
    <property type="match status" value="1"/>
</dbReference>
<feature type="binding site" evidence="6">
    <location>
        <position position="198"/>
    </location>
    <ligand>
        <name>ATP</name>
        <dbReference type="ChEBI" id="CHEBI:30616"/>
    </ligand>
</feature>
<gene>
    <name evidence="6 10" type="primary">adk</name>
    <name evidence="10" type="ORF">Heshes_06280</name>
    <name evidence="11" type="ORF">SAMN04489725_11156</name>
</gene>
<dbReference type="Gene3D" id="3.40.50.300">
    <property type="entry name" value="P-loop containing nucleotide triphosphate hydrolases"/>
    <property type="match status" value="1"/>
</dbReference>
<comment type="pathway">
    <text evidence="6">Purine metabolism; AMP biosynthesis via salvage pathway; AMP from ADP: step 1/1.</text>
</comment>
<keyword evidence="6" id="KW-0862">Zinc</keyword>
<dbReference type="PANTHER" id="PTHR23359">
    <property type="entry name" value="NUCLEOTIDE KINASE"/>
    <property type="match status" value="1"/>
</dbReference>
<organism evidence="11 12">
    <name type="scientific">Alicyclobacillus hesperidum</name>
    <dbReference type="NCBI Taxonomy" id="89784"/>
    <lineage>
        <taxon>Bacteria</taxon>
        <taxon>Bacillati</taxon>
        <taxon>Bacillota</taxon>
        <taxon>Bacilli</taxon>
        <taxon>Bacillales</taxon>
        <taxon>Alicyclobacillaceae</taxon>
        <taxon>Alicyclobacillus</taxon>
    </lineage>
</organism>
<feature type="binding site" evidence="6">
    <location>
        <position position="36"/>
    </location>
    <ligand>
        <name>AMP</name>
        <dbReference type="ChEBI" id="CHEBI:456215"/>
    </ligand>
</feature>
<dbReference type="InterPro" id="IPR000850">
    <property type="entry name" value="Adenylat/UMP-CMP_kin"/>
</dbReference>
<keyword evidence="3 6" id="KW-0547">Nucleotide-binding</keyword>
<accession>A0A1H2VKF7</accession>
<reference evidence="10" key="3">
    <citation type="submission" date="2023-02" db="EMBL/GenBank/DDBJ databases">
        <title>Proposal of a novel subspecies: Alicyclobacillus hesperidum subspecies aegle.</title>
        <authorList>
            <person name="Goto K."/>
            <person name="Fujii T."/>
            <person name="Yasui K."/>
            <person name="Mochida K."/>
            <person name="Kato-Tanaka Y."/>
            <person name="Morohoshi S."/>
            <person name="An S.Y."/>
            <person name="Kasai H."/>
            <person name="Yokota A."/>
        </authorList>
    </citation>
    <scope>NUCLEOTIDE SEQUENCE</scope>
    <source>
        <strain evidence="10">DSM 12766</strain>
    </source>
</reference>
<dbReference type="InterPro" id="IPR027417">
    <property type="entry name" value="P-loop_NTPase"/>
</dbReference>
<feature type="binding site" evidence="6">
    <location>
        <position position="92"/>
    </location>
    <ligand>
        <name>AMP</name>
        <dbReference type="ChEBI" id="CHEBI:456215"/>
    </ligand>
</feature>
<dbReference type="InterPro" id="IPR007862">
    <property type="entry name" value="Adenylate_kinase_lid-dom"/>
</dbReference>
<keyword evidence="6" id="KW-0479">Metal-binding</keyword>
<feature type="binding site" evidence="6">
    <location>
        <begin position="10"/>
        <end position="15"/>
    </location>
    <ligand>
        <name>ATP</name>
        <dbReference type="ChEBI" id="CHEBI:30616"/>
    </ligand>
</feature>
<keyword evidence="6" id="KW-0963">Cytoplasm</keyword>
<dbReference type="HAMAP" id="MF_00235">
    <property type="entry name" value="Adenylate_kinase_Adk"/>
    <property type="match status" value="1"/>
</dbReference>
<evidence type="ECO:0000256" key="1">
    <source>
        <dbReference type="ARBA" id="ARBA00022679"/>
    </source>
</evidence>
<dbReference type="AlphaFoldDB" id="A0A1H2VKF7"/>
<evidence type="ECO:0000313" key="10">
    <source>
        <dbReference type="EMBL" id="GLV12944.1"/>
    </source>
</evidence>
<comment type="function">
    <text evidence="6">Catalyzes the reversible transfer of the terminal phosphate group between ATP and AMP. Plays an important role in cellular energy homeostasis and in adenine nucleotide metabolism.</text>
</comment>
<keyword evidence="2 6" id="KW-0545">Nucleotide biosynthesis</keyword>
<feature type="binding site" evidence="6">
    <location>
        <begin position="57"/>
        <end position="59"/>
    </location>
    <ligand>
        <name>AMP</name>
        <dbReference type="ChEBI" id="CHEBI:456215"/>
    </ligand>
</feature>
<reference evidence="11" key="2">
    <citation type="submission" date="2016-10" db="EMBL/GenBank/DDBJ databases">
        <authorList>
            <person name="de Groot N.N."/>
        </authorList>
    </citation>
    <scope>NUCLEOTIDE SEQUENCE [LARGE SCALE GENOMIC DNA]</scope>
    <source>
        <strain evidence="11">DSM 12489</strain>
    </source>
</reference>
<dbReference type="RefSeq" id="WP_040288542.1">
    <property type="nucleotide sequence ID" value="NZ_BSRA01000003.1"/>
</dbReference>
<dbReference type="GO" id="GO:0044209">
    <property type="term" value="P:AMP salvage"/>
    <property type="evidence" value="ECO:0007669"/>
    <property type="project" value="UniProtKB-UniRule"/>
</dbReference>
<dbReference type="InterPro" id="IPR033690">
    <property type="entry name" value="Adenylat_kinase_CS"/>
</dbReference>
<feature type="binding site" evidence="6">
    <location>
        <position position="31"/>
    </location>
    <ligand>
        <name>AMP</name>
        <dbReference type="ChEBI" id="CHEBI:456215"/>
    </ligand>
</feature>
<dbReference type="Proteomes" id="UP001157137">
    <property type="component" value="Unassembled WGS sequence"/>
</dbReference>
<proteinExistence type="inferred from homology"/>
<feature type="binding site" evidence="6">
    <location>
        <position position="133"/>
    </location>
    <ligand>
        <name>Zn(2+)</name>
        <dbReference type="ChEBI" id="CHEBI:29105"/>
        <note>structural</note>
    </ligand>
</feature>
<keyword evidence="12" id="KW-1185">Reference proteome</keyword>
<evidence type="ECO:0000256" key="3">
    <source>
        <dbReference type="ARBA" id="ARBA00022741"/>
    </source>
</evidence>
<evidence type="ECO:0000256" key="4">
    <source>
        <dbReference type="ARBA" id="ARBA00022777"/>
    </source>
</evidence>
<name>A0A1H2VKF7_9BACL</name>
<keyword evidence="5 6" id="KW-0067">ATP-binding</keyword>
<feature type="binding site" evidence="6">
    <location>
        <begin position="136"/>
        <end position="137"/>
    </location>
    <ligand>
        <name>ATP</name>
        <dbReference type="ChEBI" id="CHEBI:30616"/>
    </ligand>
</feature>
<dbReference type="FunFam" id="3.40.50.300:FF:000106">
    <property type="entry name" value="Adenylate kinase mitochondrial"/>
    <property type="match status" value="1"/>
</dbReference>
<dbReference type="Proteomes" id="UP000182589">
    <property type="component" value="Unassembled WGS sequence"/>
</dbReference>
<dbReference type="NCBIfam" id="NF001380">
    <property type="entry name" value="PRK00279.1-2"/>
    <property type="match status" value="1"/>
</dbReference>
<comment type="catalytic activity">
    <reaction evidence="6 8">
        <text>AMP + ATP = 2 ADP</text>
        <dbReference type="Rhea" id="RHEA:12973"/>
        <dbReference type="ChEBI" id="CHEBI:30616"/>
        <dbReference type="ChEBI" id="CHEBI:456215"/>
        <dbReference type="ChEBI" id="CHEBI:456216"/>
        <dbReference type="EC" id="2.7.4.3"/>
    </reaction>
</comment>
<feature type="binding site" evidence="6">
    <location>
        <position position="150"/>
    </location>
    <ligand>
        <name>Zn(2+)</name>
        <dbReference type="ChEBI" id="CHEBI:29105"/>
        <note>structural</note>
    </ligand>
</feature>
<dbReference type="EMBL" id="FNOJ01000011">
    <property type="protein sequence ID" value="SDW68865.1"/>
    <property type="molecule type" value="Genomic_DNA"/>
</dbReference>
<dbReference type="NCBIfam" id="TIGR01351">
    <property type="entry name" value="adk"/>
    <property type="match status" value="1"/>
</dbReference>
<evidence type="ECO:0000256" key="2">
    <source>
        <dbReference type="ARBA" id="ARBA00022727"/>
    </source>
</evidence>
<feature type="binding site" evidence="6">
    <location>
        <position position="160"/>
    </location>
    <ligand>
        <name>AMP</name>
        <dbReference type="ChEBI" id="CHEBI:456215"/>
    </ligand>
</feature>
<dbReference type="PRINTS" id="PR00094">
    <property type="entry name" value="ADENYLTKNASE"/>
</dbReference>
<comment type="subcellular location">
    <subcellularLocation>
        <location evidence="6 8">Cytoplasm</location>
    </subcellularLocation>
</comment>
<feature type="region of interest" description="NMP" evidence="6">
    <location>
        <begin position="30"/>
        <end position="59"/>
    </location>
</feature>
<feature type="binding site" evidence="6">
    <location>
        <position position="127"/>
    </location>
    <ligand>
        <name>ATP</name>
        <dbReference type="ChEBI" id="CHEBI:30616"/>
    </ligand>
</feature>
<dbReference type="NCBIfam" id="NF011100">
    <property type="entry name" value="PRK14527.1"/>
    <property type="match status" value="1"/>
</dbReference>
<feature type="domain" description="Adenylate kinase active site lid" evidence="9">
    <location>
        <begin position="127"/>
        <end position="162"/>
    </location>
</feature>
<dbReference type="InterPro" id="IPR006259">
    <property type="entry name" value="Adenyl_kin_sub"/>
</dbReference>
<dbReference type="NCBIfam" id="NF001381">
    <property type="entry name" value="PRK00279.1-3"/>
    <property type="match status" value="1"/>
</dbReference>
<dbReference type="CDD" id="cd01428">
    <property type="entry name" value="ADK"/>
    <property type="match status" value="1"/>
</dbReference>
<reference evidence="12" key="1">
    <citation type="submission" date="2016-10" db="EMBL/GenBank/DDBJ databases">
        <authorList>
            <person name="Varghese N."/>
        </authorList>
    </citation>
    <scope>NUCLEOTIDE SEQUENCE [LARGE SCALE GENOMIC DNA]</scope>
    <source>
        <strain evidence="12">DSM 12489</strain>
    </source>
</reference>
<evidence type="ECO:0000313" key="11">
    <source>
        <dbReference type="EMBL" id="SDW68865.1"/>
    </source>
</evidence>
<sequence length="216" mass="23756">MQVILVGLPGAGKGTQAERIQSEYGIPHISTGDMFRKAVASGSPLGLELKAYLDSGRLVPDETTIAVVRERLLESDAANGFLLDGFPRTLEQARALDAMLHELNRPLDVVLYIHVDPGVLKERLTGRRICKSCGATYHMVFQPPKVAGVCDKCGGELYQRADDTEEAVATRLEQFKQTAPLIEYYDQRGLLRQIDGEQPIDKVHADVVAALAPFKR</sequence>
<dbReference type="GO" id="GO:0005737">
    <property type="term" value="C:cytoplasm"/>
    <property type="evidence" value="ECO:0007669"/>
    <property type="project" value="UniProtKB-SubCell"/>
</dbReference>
<dbReference type="EMBL" id="BSRA01000003">
    <property type="protein sequence ID" value="GLV12944.1"/>
    <property type="molecule type" value="Genomic_DNA"/>
</dbReference>
<dbReference type="SUPFAM" id="SSF52540">
    <property type="entry name" value="P-loop containing nucleoside triphosphate hydrolases"/>
    <property type="match status" value="1"/>
</dbReference>
<keyword evidence="4 6" id="KW-0418">Kinase</keyword>
<feature type="region of interest" description="LID" evidence="6">
    <location>
        <begin position="126"/>
        <end position="163"/>
    </location>
</feature>
<evidence type="ECO:0000256" key="5">
    <source>
        <dbReference type="ARBA" id="ARBA00022840"/>
    </source>
</evidence>
<feature type="binding site" evidence="6">
    <location>
        <position position="130"/>
    </location>
    <ligand>
        <name>Zn(2+)</name>
        <dbReference type="ChEBI" id="CHEBI:29105"/>
        <note>structural</note>
    </ligand>
</feature>
<dbReference type="GO" id="GO:0004017">
    <property type="term" value="F:AMP kinase activity"/>
    <property type="evidence" value="ECO:0007669"/>
    <property type="project" value="UniProtKB-UniRule"/>
</dbReference>
<feature type="binding site" evidence="6">
    <location>
        <position position="153"/>
    </location>
    <ligand>
        <name>Zn(2+)</name>
        <dbReference type="ChEBI" id="CHEBI:29105"/>
        <note>structural</note>
    </ligand>
</feature>
<feature type="binding site" evidence="6">
    <location>
        <begin position="85"/>
        <end position="88"/>
    </location>
    <ligand>
        <name>AMP</name>
        <dbReference type="ChEBI" id="CHEBI:456215"/>
    </ligand>
</feature>
<dbReference type="STRING" id="89784.SAMN04489725_11156"/>
<keyword evidence="1 6" id="KW-0808">Transferase</keyword>
<feature type="binding site" evidence="6">
    <location>
        <position position="171"/>
    </location>
    <ligand>
        <name>AMP</name>
        <dbReference type="ChEBI" id="CHEBI:456215"/>
    </ligand>
</feature>
<dbReference type="Pfam" id="PF05191">
    <property type="entry name" value="ADK_lid"/>
    <property type="match status" value="1"/>
</dbReference>
<comment type="subunit">
    <text evidence="6 8">Monomer.</text>
</comment>
<evidence type="ECO:0000256" key="7">
    <source>
        <dbReference type="RuleBase" id="RU003330"/>
    </source>
</evidence>
<evidence type="ECO:0000259" key="9">
    <source>
        <dbReference type="Pfam" id="PF05191"/>
    </source>
</evidence>
<comment type="domain">
    <text evidence="6">Consists of three domains, a large central CORE domain and two small peripheral domains, NMPbind and LID, which undergo movements during catalysis. The LID domain closes over the site of phosphoryl transfer upon ATP binding. Assembling and dissambling the active center during each catalytic cycle provides an effective means to prevent ATP hydrolysis. Some bacteria have evolved a zinc-coordinating structure that stabilizes the LID domain.</text>
</comment>
<evidence type="ECO:0000256" key="8">
    <source>
        <dbReference type="RuleBase" id="RU003331"/>
    </source>
</evidence>
<protein>
    <recommendedName>
        <fullName evidence="6 8">Adenylate kinase</fullName>
        <shortName evidence="6">AK</shortName>
        <ecNumber evidence="6 8">2.7.4.3</ecNumber>
    </recommendedName>
    <alternativeName>
        <fullName evidence="6">ATP-AMP transphosphorylase</fullName>
    </alternativeName>
    <alternativeName>
        <fullName evidence="6">ATP:AMP phosphotransferase</fullName>
    </alternativeName>
    <alternativeName>
        <fullName evidence="6">Adenylate monophosphate kinase</fullName>
    </alternativeName>
</protein>
<dbReference type="GO" id="GO:0005524">
    <property type="term" value="F:ATP binding"/>
    <property type="evidence" value="ECO:0007669"/>
    <property type="project" value="UniProtKB-UniRule"/>
</dbReference>
<dbReference type="GO" id="GO:0008270">
    <property type="term" value="F:zinc ion binding"/>
    <property type="evidence" value="ECO:0007669"/>
    <property type="project" value="UniProtKB-UniRule"/>
</dbReference>
<evidence type="ECO:0000256" key="6">
    <source>
        <dbReference type="HAMAP-Rule" id="MF_00235"/>
    </source>
</evidence>
<dbReference type="UniPathway" id="UPA00588">
    <property type="reaction ID" value="UER00649"/>
</dbReference>
<dbReference type="EC" id="2.7.4.3" evidence="6 8"/>
<dbReference type="PROSITE" id="PS00113">
    <property type="entry name" value="ADENYLATE_KINASE"/>
    <property type="match status" value="1"/>
</dbReference>